<keyword evidence="2" id="KW-0808">Transferase</keyword>
<dbReference type="EMBL" id="JBHUCX010000020">
    <property type="protein sequence ID" value="MFD1674582.1"/>
    <property type="molecule type" value="Genomic_DNA"/>
</dbReference>
<dbReference type="InterPro" id="IPR016181">
    <property type="entry name" value="Acyl_CoA_acyltransferase"/>
</dbReference>
<keyword evidence="3" id="KW-1185">Reference proteome</keyword>
<dbReference type="SUPFAM" id="SSF55729">
    <property type="entry name" value="Acyl-CoA N-acyltransferases (Nat)"/>
    <property type="match status" value="1"/>
</dbReference>
<evidence type="ECO:0000259" key="1">
    <source>
        <dbReference type="PROSITE" id="PS51186"/>
    </source>
</evidence>
<gene>
    <name evidence="2" type="ORF">ACFSB2_07655</name>
</gene>
<keyword evidence="2" id="KW-0012">Acyltransferase</keyword>
<dbReference type="PROSITE" id="PS51186">
    <property type="entry name" value="GNAT"/>
    <property type="match status" value="1"/>
</dbReference>
<name>A0ABW4JE57_9BACL</name>
<evidence type="ECO:0000313" key="2">
    <source>
        <dbReference type="EMBL" id="MFD1674582.1"/>
    </source>
</evidence>
<dbReference type="CDD" id="cd04301">
    <property type="entry name" value="NAT_SF"/>
    <property type="match status" value="1"/>
</dbReference>
<comment type="caution">
    <text evidence="2">The sequence shown here is derived from an EMBL/GenBank/DDBJ whole genome shotgun (WGS) entry which is preliminary data.</text>
</comment>
<protein>
    <submittedName>
        <fullName evidence="2">GNAT family N-acetyltransferase</fullName>
        <ecNumber evidence="2">2.3.-.-</ecNumber>
    </submittedName>
</protein>
<dbReference type="Pfam" id="PF00583">
    <property type="entry name" value="Acetyltransf_1"/>
    <property type="match status" value="1"/>
</dbReference>
<dbReference type="Proteomes" id="UP001597079">
    <property type="component" value="Unassembled WGS sequence"/>
</dbReference>
<proteinExistence type="predicted"/>
<feature type="domain" description="N-acetyltransferase" evidence="1">
    <location>
        <begin position="31"/>
        <end position="187"/>
    </location>
</feature>
<reference evidence="3" key="1">
    <citation type="journal article" date="2019" name="Int. J. Syst. Evol. Microbiol.">
        <title>The Global Catalogue of Microorganisms (GCM) 10K type strain sequencing project: providing services to taxonomists for standard genome sequencing and annotation.</title>
        <authorList>
            <consortium name="The Broad Institute Genomics Platform"/>
            <consortium name="The Broad Institute Genome Sequencing Center for Infectious Disease"/>
            <person name="Wu L."/>
            <person name="Ma J."/>
        </authorList>
    </citation>
    <scope>NUCLEOTIDE SEQUENCE [LARGE SCALE GENOMIC DNA]</scope>
    <source>
        <strain evidence="3">CGMCC 1.12286</strain>
    </source>
</reference>
<dbReference type="GO" id="GO:0016746">
    <property type="term" value="F:acyltransferase activity"/>
    <property type="evidence" value="ECO:0007669"/>
    <property type="project" value="UniProtKB-KW"/>
</dbReference>
<dbReference type="Gene3D" id="3.40.630.30">
    <property type="match status" value="1"/>
</dbReference>
<dbReference type="RefSeq" id="WP_377942446.1">
    <property type="nucleotide sequence ID" value="NZ_JBHUCX010000020.1"/>
</dbReference>
<dbReference type="EC" id="2.3.-.-" evidence="2"/>
<organism evidence="2 3">
    <name type="scientific">Alicyclobacillus fodiniaquatilis</name>
    <dbReference type="NCBI Taxonomy" id="1661150"/>
    <lineage>
        <taxon>Bacteria</taxon>
        <taxon>Bacillati</taxon>
        <taxon>Bacillota</taxon>
        <taxon>Bacilli</taxon>
        <taxon>Bacillales</taxon>
        <taxon>Alicyclobacillaceae</taxon>
        <taxon>Alicyclobacillus</taxon>
    </lineage>
</organism>
<dbReference type="InterPro" id="IPR000182">
    <property type="entry name" value="GNAT_dom"/>
</dbReference>
<accession>A0ABW4JE57</accession>
<evidence type="ECO:0000313" key="3">
    <source>
        <dbReference type="Proteomes" id="UP001597079"/>
    </source>
</evidence>
<sequence length="196" mass="22735">MTTEKRTRPLFLVLPYNRLIPSERPQLPRGYTFRKYEEGDKDKLSMLLASEGWANDEPSINDFLDHVIPEGLFFVIYEPTGEFIGTASAVHHPESPHWHFPFGGEIGYVIVQRHHRGKGIGYAVSVSATNRLIEAGYKNIRVGTNDHRLEALKIYLKIGFVPFLYTEDSEERWKAICDHLNWLYTPDEWMKSDIRV</sequence>